<organism evidence="3 4">
    <name type="scientific">Didymella rabiei</name>
    <name type="common">Chickpea ascochyta blight fungus</name>
    <name type="synonym">Mycosphaerella rabiei</name>
    <dbReference type="NCBI Taxonomy" id="5454"/>
    <lineage>
        <taxon>Eukaryota</taxon>
        <taxon>Fungi</taxon>
        <taxon>Dikarya</taxon>
        <taxon>Ascomycota</taxon>
        <taxon>Pezizomycotina</taxon>
        <taxon>Dothideomycetes</taxon>
        <taxon>Pleosporomycetidae</taxon>
        <taxon>Pleosporales</taxon>
        <taxon>Pleosporineae</taxon>
        <taxon>Didymellaceae</taxon>
        <taxon>Ascochyta</taxon>
    </lineage>
</organism>
<dbReference type="CDD" id="cd01650">
    <property type="entry name" value="RT_nLTR_like"/>
    <property type="match status" value="1"/>
</dbReference>
<keyword evidence="4" id="KW-1185">Reference proteome</keyword>
<dbReference type="STRING" id="5454.A0A163JT79"/>
<dbReference type="PROSITE" id="PS50878">
    <property type="entry name" value="RT_POL"/>
    <property type="match status" value="1"/>
</dbReference>
<dbReference type="AlphaFoldDB" id="A0A163JT79"/>
<sequence>MHSMNHNIPKSMFYHWKGSRYQRGHDITKYPWIIPESNWELIDHSLLASRATVPTRVGTAPRGTGSFGNWTTYEWRSHFMTYGAPALNYYLPDPYAVNFLRFRRLLRYTSQRSFTPTDIDEIQTFARIFVREYEDLYYHGDPDLLPSCTIQYHYLLHLGQNIQDFGPLQCFAQWTLERFLRTVRRFSTSTTHKHRSAELNLLIREQHLHARWRYAGEDAIPADDTIFYADDSTPPSAKHQLTSASSKDMELRWQHELQKADNPEASWHTGTHPSDLVDLTQAIEEAIQTAGVREREQIQAAPWWTAECQTAYRRHLRDHTGIGTPPTEATREFLKTVRRTKKAYWRDRIDGIKADSDLYSLARWHKLSPNQQDSPLVVDGETITDTAEKAEALRKELLDRFNNADDLPAPPEAEDYTQNPLPWDTGVSMEEAERYATGVASTSPGADGIAVRLLKACWADIGNLVRAIYQRRLKLEFYPGCWRIAEVTMIPKAGKKDRTSARSMRPIALLSCIGKGLERLVARRIATTAMMHDIISPQHVGAVPKRSAMAIVAAFTHDVEQALAVGKRVTMVTMDVQGAFDALLKSRLLHRMAHQGWPPACVRFIDSFLSERYVQVRLGNETTPRHLVACGTPQGSPLSPILYTLYLAELLNQDRTLRFGYADEINIYRASKTLDENVQLLAEDIQAINQWGAKNKVTFSPEKLEAIHITRQQDSYSPSIPITDATTLEPIAPAADRSQTALR</sequence>
<evidence type="ECO:0000259" key="2">
    <source>
        <dbReference type="PROSITE" id="PS50878"/>
    </source>
</evidence>
<accession>A0A163JT79</accession>
<feature type="domain" description="Reverse transcriptase" evidence="2">
    <location>
        <begin position="471"/>
        <end position="743"/>
    </location>
</feature>
<feature type="region of interest" description="Disordered" evidence="1">
    <location>
        <begin position="718"/>
        <end position="743"/>
    </location>
</feature>
<protein>
    <submittedName>
        <fullName evidence="3">Nucleic acid binding</fullName>
    </submittedName>
</protein>
<reference evidence="3 4" key="1">
    <citation type="journal article" date="2016" name="Sci. Rep.">
        <title>Draft genome sequencing and secretome analysis of fungal phytopathogen Ascochyta rabiei provides insight into the necrotrophic effector repertoire.</title>
        <authorList>
            <person name="Verma S."/>
            <person name="Gazara R.K."/>
            <person name="Nizam S."/>
            <person name="Parween S."/>
            <person name="Chattopadhyay D."/>
            <person name="Verma P.K."/>
        </authorList>
    </citation>
    <scope>NUCLEOTIDE SEQUENCE [LARGE SCALE GENOMIC DNA]</scope>
    <source>
        <strain evidence="3 4">ArDII</strain>
    </source>
</reference>
<name>A0A163JT79_DIDRA</name>
<evidence type="ECO:0000256" key="1">
    <source>
        <dbReference type="SAM" id="MobiDB-lite"/>
    </source>
</evidence>
<comment type="caution">
    <text evidence="3">The sequence shown here is derived from an EMBL/GenBank/DDBJ whole genome shotgun (WGS) entry which is preliminary data.</text>
</comment>
<dbReference type="PANTHER" id="PTHR33481">
    <property type="entry name" value="REVERSE TRANSCRIPTASE"/>
    <property type="match status" value="1"/>
</dbReference>
<dbReference type="Pfam" id="PF00078">
    <property type="entry name" value="RVT_1"/>
    <property type="match status" value="1"/>
</dbReference>
<dbReference type="SUPFAM" id="SSF56672">
    <property type="entry name" value="DNA/RNA polymerases"/>
    <property type="match status" value="1"/>
</dbReference>
<dbReference type="EMBL" id="JYNV01000103">
    <property type="protein sequence ID" value="KZM26578.1"/>
    <property type="molecule type" value="Genomic_DNA"/>
</dbReference>
<evidence type="ECO:0000313" key="3">
    <source>
        <dbReference type="EMBL" id="KZM26578.1"/>
    </source>
</evidence>
<proteinExistence type="predicted"/>
<dbReference type="InterPro" id="IPR043502">
    <property type="entry name" value="DNA/RNA_pol_sf"/>
</dbReference>
<dbReference type="InterPro" id="IPR000477">
    <property type="entry name" value="RT_dom"/>
</dbReference>
<gene>
    <name evidence="3" type="ORF">ST47_g2211</name>
</gene>
<evidence type="ECO:0000313" key="4">
    <source>
        <dbReference type="Proteomes" id="UP000076837"/>
    </source>
</evidence>
<dbReference type="PANTHER" id="PTHR33481:SF1">
    <property type="entry name" value="ENDONUCLEASE_EXONUCLEASE_PHOSPHATASE DOMAIN-CONTAINING PROTEIN-RELATED"/>
    <property type="match status" value="1"/>
</dbReference>
<dbReference type="Proteomes" id="UP000076837">
    <property type="component" value="Unassembled WGS sequence"/>
</dbReference>